<sequence>MKAKDSNEYLSILQKAQEDKDSPYHGETGLTSEDWIIAFMTHLSETRQPLDNYENNKESISFLTGAFFLSSSAYVPCACWRRAVRRVFLDGGGPRARGEDIGLRFSVMI</sequence>
<dbReference type="STRING" id="1618994.UX57_C0005G0081"/>
<dbReference type="AlphaFoldDB" id="A0A0G1Q883"/>
<gene>
    <name evidence="1" type="ORF">UX57_C0005G0081</name>
</gene>
<name>A0A0G1Q883_9BACT</name>
<reference evidence="1 2" key="1">
    <citation type="journal article" date="2015" name="Nature">
        <title>rRNA introns, odd ribosomes, and small enigmatic genomes across a large radiation of phyla.</title>
        <authorList>
            <person name="Brown C.T."/>
            <person name="Hug L.A."/>
            <person name="Thomas B.C."/>
            <person name="Sharon I."/>
            <person name="Castelle C.J."/>
            <person name="Singh A."/>
            <person name="Wilkins M.J."/>
            <person name="Williams K.H."/>
            <person name="Banfield J.F."/>
        </authorList>
    </citation>
    <scope>NUCLEOTIDE SEQUENCE [LARGE SCALE GENOMIC DNA]</scope>
</reference>
<accession>A0A0G1Q883</accession>
<evidence type="ECO:0000313" key="2">
    <source>
        <dbReference type="Proteomes" id="UP000034795"/>
    </source>
</evidence>
<organism evidence="1 2">
    <name type="scientific">Candidatus Uhrbacteria bacterium GW2011_GWE2_46_68</name>
    <dbReference type="NCBI Taxonomy" id="1618994"/>
    <lineage>
        <taxon>Bacteria</taxon>
        <taxon>Candidatus Uhriibacteriota</taxon>
    </lineage>
</organism>
<protein>
    <submittedName>
        <fullName evidence="1">Uncharacterized protein</fullName>
    </submittedName>
</protein>
<proteinExistence type="predicted"/>
<evidence type="ECO:0000313" key="1">
    <source>
        <dbReference type="EMBL" id="KKU41251.1"/>
    </source>
</evidence>
<dbReference type="Proteomes" id="UP000034795">
    <property type="component" value="Unassembled WGS sequence"/>
</dbReference>
<dbReference type="EMBL" id="LCMS01000005">
    <property type="protein sequence ID" value="KKU41251.1"/>
    <property type="molecule type" value="Genomic_DNA"/>
</dbReference>
<comment type="caution">
    <text evidence="1">The sequence shown here is derived from an EMBL/GenBank/DDBJ whole genome shotgun (WGS) entry which is preliminary data.</text>
</comment>